<keyword evidence="2" id="KW-1185">Reference proteome</keyword>
<dbReference type="Proteomes" id="UP000247702">
    <property type="component" value="Unassembled WGS sequence"/>
</dbReference>
<gene>
    <name evidence="1" type="ORF">RclHR1_02060017</name>
</gene>
<dbReference type="AlphaFoldDB" id="A0A2Z6R4W5"/>
<sequence>MLVWNLEADWYFEGPEVLYRRTTISLEEVNQVISKVQNSNLEWTAMDPILRRTRGLLEEFEVIGFPDVFR</sequence>
<proteinExistence type="predicted"/>
<name>A0A2Z6R4W5_9GLOM</name>
<comment type="caution">
    <text evidence="1">The sequence shown here is derived from an EMBL/GenBank/DDBJ whole genome shotgun (WGS) entry which is preliminary data.</text>
</comment>
<protein>
    <submittedName>
        <fullName evidence="1">Uncharacterized protein</fullName>
    </submittedName>
</protein>
<evidence type="ECO:0000313" key="1">
    <source>
        <dbReference type="EMBL" id="GBB92814.1"/>
    </source>
</evidence>
<accession>A0A2Z6R4W5</accession>
<evidence type="ECO:0000313" key="2">
    <source>
        <dbReference type="Proteomes" id="UP000247702"/>
    </source>
</evidence>
<reference evidence="1 2" key="1">
    <citation type="submission" date="2017-11" db="EMBL/GenBank/DDBJ databases">
        <title>The genome of Rhizophagus clarus HR1 reveals common genetic basis of auxotrophy among arbuscular mycorrhizal fungi.</title>
        <authorList>
            <person name="Kobayashi Y."/>
        </authorList>
    </citation>
    <scope>NUCLEOTIDE SEQUENCE [LARGE SCALE GENOMIC DNA]</scope>
    <source>
        <strain evidence="1 2">HR1</strain>
    </source>
</reference>
<dbReference type="EMBL" id="BEXD01001180">
    <property type="protein sequence ID" value="GBB92814.1"/>
    <property type="molecule type" value="Genomic_DNA"/>
</dbReference>
<organism evidence="1 2">
    <name type="scientific">Rhizophagus clarus</name>
    <dbReference type="NCBI Taxonomy" id="94130"/>
    <lineage>
        <taxon>Eukaryota</taxon>
        <taxon>Fungi</taxon>
        <taxon>Fungi incertae sedis</taxon>
        <taxon>Mucoromycota</taxon>
        <taxon>Glomeromycotina</taxon>
        <taxon>Glomeromycetes</taxon>
        <taxon>Glomerales</taxon>
        <taxon>Glomeraceae</taxon>
        <taxon>Rhizophagus</taxon>
    </lineage>
</organism>